<evidence type="ECO:0000313" key="1">
    <source>
        <dbReference type="EMBL" id="KAL1263110.1"/>
    </source>
</evidence>
<gene>
    <name evidence="1" type="ORF">QQF64_005849</name>
</gene>
<keyword evidence="2" id="KW-1185">Reference proteome</keyword>
<proteinExistence type="predicted"/>
<evidence type="ECO:0000313" key="2">
    <source>
        <dbReference type="Proteomes" id="UP001558613"/>
    </source>
</evidence>
<protein>
    <recommendedName>
        <fullName evidence="3">EGF-like domain-containing protein</fullName>
    </recommendedName>
</protein>
<dbReference type="EMBL" id="JAYMGO010000013">
    <property type="protein sequence ID" value="KAL1263110.1"/>
    <property type="molecule type" value="Genomic_DNA"/>
</dbReference>
<sequence>MGVALSLLSECISERNKGETATATRLIVSEENRRMDFGRRMSFLCRTYLCTFMVFYLLVCTEGSYSKTCEKNCVFGRCINGTCICEKGWAGDLCQHCQGRFK</sequence>
<reference evidence="1 2" key="1">
    <citation type="submission" date="2023-09" db="EMBL/GenBank/DDBJ databases">
        <authorList>
            <person name="Wang M."/>
        </authorList>
    </citation>
    <scope>NUCLEOTIDE SEQUENCE [LARGE SCALE GENOMIC DNA]</scope>
    <source>
        <strain evidence="1">GT-2023</strain>
        <tissue evidence="1">Liver</tissue>
    </source>
</reference>
<organism evidence="1 2">
    <name type="scientific">Cirrhinus molitorella</name>
    <name type="common">mud carp</name>
    <dbReference type="NCBI Taxonomy" id="172907"/>
    <lineage>
        <taxon>Eukaryota</taxon>
        <taxon>Metazoa</taxon>
        <taxon>Chordata</taxon>
        <taxon>Craniata</taxon>
        <taxon>Vertebrata</taxon>
        <taxon>Euteleostomi</taxon>
        <taxon>Actinopterygii</taxon>
        <taxon>Neopterygii</taxon>
        <taxon>Teleostei</taxon>
        <taxon>Ostariophysi</taxon>
        <taxon>Cypriniformes</taxon>
        <taxon>Cyprinidae</taxon>
        <taxon>Labeoninae</taxon>
        <taxon>Labeonini</taxon>
        <taxon>Cirrhinus</taxon>
    </lineage>
</organism>
<evidence type="ECO:0008006" key="3">
    <source>
        <dbReference type="Google" id="ProtNLM"/>
    </source>
</evidence>
<dbReference type="Proteomes" id="UP001558613">
    <property type="component" value="Unassembled WGS sequence"/>
</dbReference>
<comment type="caution">
    <text evidence="1">The sequence shown here is derived from an EMBL/GenBank/DDBJ whole genome shotgun (WGS) entry which is preliminary data.</text>
</comment>
<accession>A0ABR3MET3</accession>
<name>A0ABR3MET3_9TELE</name>